<proteinExistence type="predicted"/>
<dbReference type="InterPro" id="IPR016181">
    <property type="entry name" value="Acyl_CoA_acyltransferase"/>
</dbReference>
<keyword evidence="3" id="KW-0808">Transferase</keyword>
<protein>
    <submittedName>
        <fullName evidence="3">Acetyltransferase (GNAT) family protein</fullName>
    </submittedName>
</protein>
<name>A0A1Y5SBN8_9RHOB</name>
<evidence type="ECO:0000313" key="3">
    <source>
        <dbReference type="EMBL" id="SLN37071.1"/>
    </source>
</evidence>
<dbReference type="SUPFAM" id="SSF55729">
    <property type="entry name" value="Acyl-CoA N-acyltransferases (Nat)"/>
    <property type="match status" value="1"/>
</dbReference>
<dbReference type="Gene3D" id="3.40.630.30">
    <property type="match status" value="1"/>
</dbReference>
<dbReference type="EMBL" id="FWFZ01000005">
    <property type="protein sequence ID" value="SLN37071.1"/>
    <property type="molecule type" value="Genomic_DNA"/>
</dbReference>
<dbReference type="Proteomes" id="UP000193900">
    <property type="component" value="Unassembled WGS sequence"/>
</dbReference>
<dbReference type="GO" id="GO:0016747">
    <property type="term" value="F:acyltransferase activity, transferring groups other than amino-acyl groups"/>
    <property type="evidence" value="ECO:0007669"/>
    <property type="project" value="InterPro"/>
</dbReference>
<sequence>MDWIATERLVLRRPAPGDWEAARGFFMSERSAGVGGPHSEGTAWRIFASELGHWQIRGYGMWAVTRSGDDTALGLIGPWHPADWPETEVGWMIWDPDLEGSGIATEAARAAVDHAFRTLGWQTVVSYIAKGNTRSVRLAEKLGATLDPEAPQPHPDRPCLVYRHPRPEGAR</sequence>
<evidence type="ECO:0000313" key="4">
    <source>
        <dbReference type="Proteomes" id="UP000193900"/>
    </source>
</evidence>
<dbReference type="Pfam" id="PF13302">
    <property type="entry name" value="Acetyltransf_3"/>
    <property type="match status" value="1"/>
</dbReference>
<dbReference type="PROSITE" id="PS51186">
    <property type="entry name" value="GNAT"/>
    <property type="match status" value="1"/>
</dbReference>
<reference evidence="3 4" key="1">
    <citation type="submission" date="2017-03" db="EMBL/GenBank/DDBJ databases">
        <authorList>
            <person name="Afonso C.L."/>
            <person name="Miller P.J."/>
            <person name="Scott M.A."/>
            <person name="Spackman E."/>
            <person name="Goraichik I."/>
            <person name="Dimitrov K.M."/>
            <person name="Suarez D.L."/>
            <person name="Swayne D.E."/>
        </authorList>
    </citation>
    <scope>NUCLEOTIDE SEQUENCE [LARGE SCALE GENOMIC DNA]</scope>
    <source>
        <strain evidence="3 4">CECT 7023</strain>
    </source>
</reference>
<dbReference type="PANTHER" id="PTHR43792:SF1">
    <property type="entry name" value="N-ACETYLTRANSFERASE DOMAIN-CONTAINING PROTEIN"/>
    <property type="match status" value="1"/>
</dbReference>
<dbReference type="InterPro" id="IPR000182">
    <property type="entry name" value="GNAT_dom"/>
</dbReference>
<dbReference type="OrthoDB" id="6293260at2"/>
<evidence type="ECO:0000259" key="2">
    <source>
        <dbReference type="PROSITE" id="PS51186"/>
    </source>
</evidence>
<evidence type="ECO:0000256" key="1">
    <source>
        <dbReference type="SAM" id="MobiDB-lite"/>
    </source>
</evidence>
<dbReference type="RefSeq" id="WP_085878256.1">
    <property type="nucleotide sequence ID" value="NZ_FWFZ01000005.1"/>
</dbReference>
<dbReference type="InterPro" id="IPR051531">
    <property type="entry name" value="N-acetyltransferase"/>
</dbReference>
<dbReference type="AlphaFoldDB" id="A0A1Y5SBN8"/>
<keyword evidence="4" id="KW-1185">Reference proteome</keyword>
<dbReference type="PANTHER" id="PTHR43792">
    <property type="entry name" value="GNAT FAMILY, PUTATIVE (AFU_ORTHOLOGUE AFUA_3G00765)-RELATED-RELATED"/>
    <property type="match status" value="1"/>
</dbReference>
<feature type="region of interest" description="Disordered" evidence="1">
    <location>
        <begin position="144"/>
        <end position="171"/>
    </location>
</feature>
<feature type="domain" description="N-acetyltransferase" evidence="2">
    <location>
        <begin position="9"/>
        <end position="167"/>
    </location>
</feature>
<accession>A0A1Y5SBN8</accession>
<organism evidence="3 4">
    <name type="scientific">Roseisalinus antarcticus</name>
    <dbReference type="NCBI Taxonomy" id="254357"/>
    <lineage>
        <taxon>Bacteria</taxon>
        <taxon>Pseudomonadati</taxon>
        <taxon>Pseudomonadota</taxon>
        <taxon>Alphaproteobacteria</taxon>
        <taxon>Rhodobacterales</taxon>
        <taxon>Roseobacteraceae</taxon>
        <taxon>Roseisalinus</taxon>
    </lineage>
</organism>
<gene>
    <name evidence="3" type="ORF">ROA7023_01372</name>
</gene>